<feature type="transmembrane region" description="Helical" evidence="8">
    <location>
        <begin position="90"/>
        <end position="110"/>
    </location>
</feature>
<evidence type="ECO:0000256" key="1">
    <source>
        <dbReference type="ARBA" id="ARBA00004370"/>
    </source>
</evidence>
<dbReference type="GO" id="GO:0004930">
    <property type="term" value="F:G protein-coupled receptor activity"/>
    <property type="evidence" value="ECO:0007669"/>
    <property type="project" value="UniProtKB-KW"/>
</dbReference>
<feature type="transmembrane region" description="Helical" evidence="8">
    <location>
        <begin position="211"/>
        <end position="234"/>
    </location>
</feature>
<dbReference type="OrthoDB" id="9990906at2759"/>
<gene>
    <name evidence="10" type="ORF">NEZAVI_LOCUS4261</name>
</gene>
<evidence type="ECO:0000256" key="7">
    <source>
        <dbReference type="SAM" id="MobiDB-lite"/>
    </source>
</evidence>
<keyword evidence="6" id="KW-0807">Transducer</keyword>
<dbReference type="PANTHER" id="PTHR46641:SF25">
    <property type="entry name" value="CNMAMIDE RECEPTOR-RELATED"/>
    <property type="match status" value="1"/>
</dbReference>
<dbReference type="Proteomes" id="UP001152798">
    <property type="component" value="Chromosome 2"/>
</dbReference>
<feature type="region of interest" description="Disordered" evidence="7">
    <location>
        <begin position="1"/>
        <end position="20"/>
    </location>
</feature>
<keyword evidence="6" id="KW-0675">Receptor</keyword>
<sequence length="310" mass="35123">MNSNTKDPPPENLTSQNVSSHDRISNFTKIFKDMSKDRERGSPSEPCSEWLDLILPYYLPAVILVGLIGNILSCIVFLNTHLKMRSSSYYLAALSTADFGFLLSISFVWLNNNFGVKVYNTNGWCQGLVYLSSVCSFLSVWLIVSFTVERFIAVQYPLHRPRMCTVHRAKTVVLVLTGIAVLFNTYSFFAVEMKIDQGEEVCEMRDGYDEAMRIISIIDAILTLIVPLFLIIIMNTMIMKNLLKFGESLERSSSVSRSDRRDQFALQWFTKINSNPATIETPIGSPSQETVPTYRRTDSITPALSTIYKN</sequence>
<evidence type="ECO:0000259" key="9">
    <source>
        <dbReference type="PROSITE" id="PS50262"/>
    </source>
</evidence>
<comment type="subcellular location">
    <subcellularLocation>
        <location evidence="1">Membrane</location>
    </subcellularLocation>
</comment>
<dbReference type="InterPro" id="IPR017452">
    <property type="entry name" value="GPCR_Rhodpsn_7TM"/>
</dbReference>
<keyword evidence="4 8" id="KW-1133">Transmembrane helix</keyword>
<dbReference type="CDD" id="cd14978">
    <property type="entry name" value="7tmA_FMRFamide_R-like"/>
    <property type="match status" value="1"/>
</dbReference>
<dbReference type="PROSITE" id="PS00237">
    <property type="entry name" value="G_PROTEIN_RECEP_F1_1"/>
    <property type="match status" value="1"/>
</dbReference>
<evidence type="ECO:0000256" key="3">
    <source>
        <dbReference type="ARBA" id="ARBA00022692"/>
    </source>
</evidence>
<dbReference type="GO" id="GO:0016020">
    <property type="term" value="C:membrane"/>
    <property type="evidence" value="ECO:0007669"/>
    <property type="project" value="UniProtKB-SubCell"/>
</dbReference>
<proteinExistence type="inferred from homology"/>
<keyword evidence="3 6" id="KW-0812">Transmembrane</keyword>
<comment type="similarity">
    <text evidence="2 6">Belongs to the G-protein coupled receptor 1 family.</text>
</comment>
<dbReference type="EMBL" id="OV725078">
    <property type="protein sequence ID" value="CAH1393624.1"/>
    <property type="molecule type" value="Genomic_DNA"/>
</dbReference>
<dbReference type="AlphaFoldDB" id="A0A9P0E489"/>
<name>A0A9P0E489_NEZVI</name>
<dbReference type="InterPro" id="IPR052954">
    <property type="entry name" value="GPCR-Ligand_Int"/>
</dbReference>
<dbReference type="SUPFAM" id="SSF81321">
    <property type="entry name" value="Family A G protein-coupled receptor-like"/>
    <property type="match status" value="1"/>
</dbReference>
<dbReference type="Gene3D" id="1.20.1070.10">
    <property type="entry name" value="Rhodopsin 7-helix transmembrane proteins"/>
    <property type="match status" value="1"/>
</dbReference>
<evidence type="ECO:0000256" key="2">
    <source>
        <dbReference type="ARBA" id="ARBA00010663"/>
    </source>
</evidence>
<keyword evidence="6" id="KW-0297">G-protein coupled receptor</keyword>
<dbReference type="PANTHER" id="PTHR46641">
    <property type="entry name" value="FMRFAMIDE RECEPTOR-RELATED"/>
    <property type="match status" value="1"/>
</dbReference>
<evidence type="ECO:0000313" key="11">
    <source>
        <dbReference type="Proteomes" id="UP001152798"/>
    </source>
</evidence>
<keyword evidence="5 8" id="KW-0472">Membrane</keyword>
<accession>A0A9P0E489</accession>
<evidence type="ECO:0000256" key="6">
    <source>
        <dbReference type="RuleBase" id="RU000688"/>
    </source>
</evidence>
<protein>
    <recommendedName>
        <fullName evidence="9">G-protein coupled receptors family 1 profile domain-containing protein</fullName>
    </recommendedName>
</protein>
<dbReference type="Pfam" id="PF00001">
    <property type="entry name" value="7tm_1"/>
    <property type="match status" value="1"/>
</dbReference>
<organism evidence="10 11">
    <name type="scientific">Nezara viridula</name>
    <name type="common">Southern green stink bug</name>
    <name type="synonym">Cimex viridulus</name>
    <dbReference type="NCBI Taxonomy" id="85310"/>
    <lineage>
        <taxon>Eukaryota</taxon>
        <taxon>Metazoa</taxon>
        <taxon>Ecdysozoa</taxon>
        <taxon>Arthropoda</taxon>
        <taxon>Hexapoda</taxon>
        <taxon>Insecta</taxon>
        <taxon>Pterygota</taxon>
        <taxon>Neoptera</taxon>
        <taxon>Paraneoptera</taxon>
        <taxon>Hemiptera</taxon>
        <taxon>Heteroptera</taxon>
        <taxon>Panheteroptera</taxon>
        <taxon>Pentatomomorpha</taxon>
        <taxon>Pentatomoidea</taxon>
        <taxon>Pentatomidae</taxon>
        <taxon>Pentatominae</taxon>
        <taxon>Nezara</taxon>
    </lineage>
</organism>
<feature type="domain" description="G-protein coupled receptors family 1 profile" evidence="9">
    <location>
        <begin position="69"/>
        <end position="261"/>
    </location>
</feature>
<evidence type="ECO:0000256" key="5">
    <source>
        <dbReference type="ARBA" id="ARBA00023136"/>
    </source>
</evidence>
<feature type="transmembrane region" description="Helical" evidence="8">
    <location>
        <begin position="172"/>
        <end position="191"/>
    </location>
</feature>
<feature type="transmembrane region" description="Helical" evidence="8">
    <location>
        <begin position="57"/>
        <end position="78"/>
    </location>
</feature>
<dbReference type="PROSITE" id="PS50262">
    <property type="entry name" value="G_PROTEIN_RECEP_F1_2"/>
    <property type="match status" value="1"/>
</dbReference>
<evidence type="ECO:0000313" key="10">
    <source>
        <dbReference type="EMBL" id="CAH1393624.1"/>
    </source>
</evidence>
<feature type="transmembrane region" description="Helical" evidence="8">
    <location>
        <begin position="130"/>
        <end position="152"/>
    </location>
</feature>
<dbReference type="InterPro" id="IPR000276">
    <property type="entry name" value="GPCR_Rhodpsn"/>
</dbReference>
<keyword evidence="11" id="KW-1185">Reference proteome</keyword>
<feature type="compositionally biased region" description="Polar residues" evidence="7">
    <location>
        <begin position="1"/>
        <end position="19"/>
    </location>
</feature>
<dbReference type="PRINTS" id="PR00237">
    <property type="entry name" value="GPCRRHODOPSN"/>
</dbReference>
<reference evidence="10" key="1">
    <citation type="submission" date="2022-01" db="EMBL/GenBank/DDBJ databases">
        <authorList>
            <person name="King R."/>
        </authorList>
    </citation>
    <scope>NUCLEOTIDE SEQUENCE</scope>
</reference>
<evidence type="ECO:0000256" key="8">
    <source>
        <dbReference type="SAM" id="Phobius"/>
    </source>
</evidence>
<evidence type="ECO:0000256" key="4">
    <source>
        <dbReference type="ARBA" id="ARBA00022989"/>
    </source>
</evidence>